<dbReference type="PANTHER" id="PTHR46572">
    <property type="entry name" value="RHO1 GDP-GTP EXCHANGE PROTEIN 1-RELATED"/>
    <property type="match status" value="1"/>
</dbReference>
<dbReference type="PROSITE" id="PS50219">
    <property type="entry name" value="CNH"/>
    <property type="match status" value="1"/>
</dbReference>
<name>A0A9P8TLS3_WICPI</name>
<sequence>MNNSSSSGAPPYPPKNINLDYSSTQDQLDRLAYGTPPSTAATPLRSQYTITVNRDFETSSYTSPSTSSHNGTSFGVQPHPYGTPPKLPPKPEGLSVSTISTLQTPPHLPHRHSTSSMTGPRPFTGSRLTPQVDRRSSLVSSTDIYNYSDFGNSTLNSPEVLYRKGETQTFSPANSPLRSYLPRKTPVNSNLTTPSKAPYPDLNFAELPETPSLDPTDYRSSAMSQYQASGYNPFSSPSVITSSPSAQRRPMGPRPMSSVNSFANVPSPSSSPIKFHNYDNDDRRKSFFSSSDIADFINSDINSVNDFGQSHGSFLGEQDVNLSSPFNPTFGSQIKPAQTLSRKAPYPTHSLFPGSSPLFNESFISSTSSKPSIVPYNAHTASFLDTTTTPYPYPKEPSVVTTTKAVTTAPEQSKKFNLEDLERFSNLILGNDVPTVGKNEPLEKKLPLPPLQTETQNVSFMGRVLPFSADSITARQFSQTKKIQYLSSIFEISLRLEQNWTDGMPLTAKEYRRFLHRLISFHLPKLKSFVVEDQVENIIKTFDSQNCIFIDNDSDTVHFFPNVKPSGILTAITGCYTLCHSYRSGSQYQCHSSRCSLTVYKPPVPQTLQLVKSDEKLPDWVTFWKISSNEIQDIPEDELKKQSHLFDLIRQQQNIIKLGRIQVDVYGPSFTNATPKLVKEVDSFTTDAFESVKPLIDLHQKYLLEPLIEKLNQEGKFISGVGEIFLNWTQKAKNPYLQYTRSQANVREFIKIEKTKKSGFAKWLRTVDQRPEVIEASLDHDRIFSSGFIGHTQQLPLALGAIRKYYREDDMECKLLDQCIEFINSLNRRIDSLQDKSLHRRNTKLLNKTLRWRTTIPIVDLDLLSENRKLIKKSDVQFKEGWSSYVPRTLILLDNYLLITIQDEGFFKIIENPIPVSILQVELKAIDSSSTTEATLFPFKVKHSGLGISFTFYTEDERDRTLWFELFKQAKSSHVSKGDLTEPFKLAILSDQFSSPINRVPTTAQSLLSPQLEEALKSMNPDMKPSARPVMESEILCGFTFQFEGKAFHLIGLNYGLFLTEAHSIDWRRVLQIPRVTQVEAVDNILILISAKGLYYFNLVSILLNYYNVNSEKKVIGDRLSSKDNVILFKTAFHNNTKLLFVLKSNLTGSNKLKIFAPVFDVFNEFQYFQLYKRLNIDSTRITSICTFNEYFVLLTESEFEFYKYDSNFMMQRFRISTDTKDAKVSSRRKEQVENIKKLIKKQIATPVLLRDSHIQRKHIYLIYDEFALVVNSVGNLISDSHVLPFNLKARDVVIFKNFLFCSNEEVVEVFDLRYDHKGFVKYDCVQIIHGNGIKLINEEALIYVMMHPRATDRQLLFSLNYLLEA</sequence>
<keyword evidence="1" id="KW-0344">Guanine-nucleotide releasing factor</keyword>
<feature type="compositionally biased region" description="Low complexity" evidence="2">
    <location>
        <begin position="58"/>
        <end position="68"/>
    </location>
</feature>
<reference evidence="5" key="1">
    <citation type="journal article" date="2021" name="Open Biol.">
        <title>Shared evolutionary footprints suggest mitochondrial oxidative damage underlies multiple complex I losses in fungi.</title>
        <authorList>
            <person name="Schikora-Tamarit M.A."/>
            <person name="Marcet-Houben M."/>
            <person name="Nosek J."/>
            <person name="Gabaldon T."/>
        </authorList>
    </citation>
    <scope>NUCLEOTIDE SEQUENCE</scope>
    <source>
        <strain evidence="5">CBS2887</strain>
    </source>
</reference>
<dbReference type="InterPro" id="IPR057283">
    <property type="entry name" value="RGF3_WH"/>
</dbReference>
<dbReference type="InterPro" id="IPR035899">
    <property type="entry name" value="DBL_dom_sf"/>
</dbReference>
<evidence type="ECO:0000313" key="5">
    <source>
        <dbReference type="EMBL" id="KAH3683419.1"/>
    </source>
</evidence>
<dbReference type="Pfam" id="PF23582">
    <property type="entry name" value="WHD_RGF3"/>
    <property type="match status" value="1"/>
</dbReference>
<dbReference type="SUPFAM" id="SSF48065">
    <property type="entry name" value="DBL homology domain (DH-domain)"/>
    <property type="match status" value="1"/>
</dbReference>
<dbReference type="GO" id="GO:0005085">
    <property type="term" value="F:guanyl-nucleotide exchange factor activity"/>
    <property type="evidence" value="ECO:0007669"/>
    <property type="project" value="UniProtKB-KW"/>
</dbReference>
<feature type="domain" description="DH" evidence="3">
    <location>
        <begin position="640"/>
        <end position="833"/>
    </location>
</feature>
<dbReference type="EMBL" id="JAEUBG010003142">
    <property type="protein sequence ID" value="KAH3683419.1"/>
    <property type="molecule type" value="Genomic_DNA"/>
</dbReference>
<feature type="region of interest" description="Disordered" evidence="2">
    <location>
        <begin position="1"/>
        <end position="46"/>
    </location>
</feature>
<dbReference type="OrthoDB" id="660555at2759"/>
<dbReference type="Pfam" id="PF00780">
    <property type="entry name" value="CNH"/>
    <property type="match status" value="1"/>
</dbReference>
<dbReference type="InterPro" id="IPR001849">
    <property type="entry name" value="PH_domain"/>
</dbReference>
<organism evidence="5 6">
    <name type="scientific">Wickerhamomyces pijperi</name>
    <name type="common">Yeast</name>
    <name type="synonym">Pichia pijperi</name>
    <dbReference type="NCBI Taxonomy" id="599730"/>
    <lineage>
        <taxon>Eukaryota</taxon>
        <taxon>Fungi</taxon>
        <taxon>Dikarya</taxon>
        <taxon>Ascomycota</taxon>
        <taxon>Saccharomycotina</taxon>
        <taxon>Saccharomycetes</taxon>
        <taxon>Phaffomycetales</taxon>
        <taxon>Wickerhamomycetaceae</taxon>
        <taxon>Wickerhamomyces</taxon>
    </lineage>
</organism>
<feature type="domain" description="CNH" evidence="4">
    <location>
        <begin position="1032"/>
        <end position="1344"/>
    </location>
</feature>
<reference evidence="5" key="2">
    <citation type="submission" date="2021-01" db="EMBL/GenBank/DDBJ databases">
        <authorList>
            <person name="Schikora-Tamarit M.A."/>
        </authorList>
    </citation>
    <scope>NUCLEOTIDE SEQUENCE</scope>
    <source>
        <strain evidence="5">CBS2887</strain>
    </source>
</reference>
<evidence type="ECO:0000313" key="6">
    <source>
        <dbReference type="Proteomes" id="UP000774326"/>
    </source>
</evidence>
<feature type="compositionally biased region" description="Low complexity" evidence="2">
    <location>
        <begin position="233"/>
        <end position="245"/>
    </location>
</feature>
<feature type="compositionally biased region" description="Polar residues" evidence="2">
    <location>
        <begin position="218"/>
        <end position="232"/>
    </location>
</feature>
<evidence type="ECO:0000259" key="3">
    <source>
        <dbReference type="PROSITE" id="PS50010"/>
    </source>
</evidence>
<dbReference type="PANTHER" id="PTHR46572:SF1">
    <property type="entry name" value="RHO1 GUANINE NUCLEOTIDE EXCHANGE FACTOR TUS1"/>
    <property type="match status" value="1"/>
</dbReference>
<feature type="compositionally biased region" description="Polar residues" evidence="2">
    <location>
        <begin position="36"/>
        <end position="46"/>
    </location>
</feature>
<dbReference type="InterPro" id="IPR000219">
    <property type="entry name" value="DH_dom"/>
</dbReference>
<dbReference type="Gene3D" id="2.30.29.30">
    <property type="entry name" value="Pleckstrin-homology domain (PH domain)/Phosphotyrosine-binding domain (PTB)"/>
    <property type="match status" value="1"/>
</dbReference>
<feature type="region of interest" description="Disordered" evidence="2">
    <location>
        <begin position="58"/>
        <end position="138"/>
    </location>
</feature>
<dbReference type="InterPro" id="IPR011993">
    <property type="entry name" value="PH-like_dom_sf"/>
</dbReference>
<dbReference type="InterPro" id="IPR052233">
    <property type="entry name" value="Rho-type_GEFs"/>
</dbReference>
<dbReference type="Proteomes" id="UP000774326">
    <property type="component" value="Unassembled WGS sequence"/>
</dbReference>
<gene>
    <name evidence="5" type="ORF">WICPIJ_005638</name>
</gene>
<dbReference type="SMART" id="SM00233">
    <property type="entry name" value="PH"/>
    <property type="match status" value="1"/>
</dbReference>
<feature type="region of interest" description="Disordered" evidence="2">
    <location>
        <begin position="169"/>
        <end position="256"/>
    </location>
</feature>
<evidence type="ECO:0000256" key="1">
    <source>
        <dbReference type="ARBA" id="ARBA00022658"/>
    </source>
</evidence>
<dbReference type="Gene3D" id="1.20.900.10">
    <property type="entry name" value="Dbl homology (DH) domain"/>
    <property type="match status" value="1"/>
</dbReference>
<comment type="caution">
    <text evidence="5">The sequence shown here is derived from an EMBL/GenBank/DDBJ whole genome shotgun (WGS) entry which is preliminary data.</text>
</comment>
<dbReference type="Pfam" id="PF00621">
    <property type="entry name" value="RhoGEF"/>
    <property type="match status" value="1"/>
</dbReference>
<feature type="compositionally biased region" description="Pro residues" evidence="2">
    <location>
        <begin position="81"/>
        <end position="91"/>
    </location>
</feature>
<proteinExistence type="predicted"/>
<evidence type="ECO:0000256" key="2">
    <source>
        <dbReference type="SAM" id="MobiDB-lite"/>
    </source>
</evidence>
<dbReference type="InterPro" id="IPR001180">
    <property type="entry name" value="CNH_dom"/>
</dbReference>
<feature type="compositionally biased region" description="Polar residues" evidence="2">
    <location>
        <begin position="186"/>
        <end position="195"/>
    </location>
</feature>
<keyword evidence="6" id="KW-1185">Reference proteome</keyword>
<feature type="compositionally biased region" description="Polar residues" evidence="2">
    <location>
        <begin position="95"/>
        <end position="104"/>
    </location>
</feature>
<dbReference type="SUPFAM" id="SSF50729">
    <property type="entry name" value="PH domain-like"/>
    <property type="match status" value="1"/>
</dbReference>
<protein>
    <recommendedName>
        <fullName evidence="7">Rho1 guanine nucleotide exchange factor TUS1</fullName>
    </recommendedName>
</protein>
<accession>A0A9P8TLS3</accession>
<evidence type="ECO:0000259" key="4">
    <source>
        <dbReference type="PROSITE" id="PS50219"/>
    </source>
</evidence>
<dbReference type="PROSITE" id="PS50010">
    <property type="entry name" value="DH_2"/>
    <property type="match status" value="1"/>
</dbReference>
<evidence type="ECO:0008006" key="7">
    <source>
        <dbReference type="Google" id="ProtNLM"/>
    </source>
</evidence>